<reference evidence="3" key="1">
    <citation type="submission" date="2016-10" db="EMBL/GenBank/DDBJ databases">
        <title>Rodentibacter gen. nov. and new species.</title>
        <authorList>
            <person name="Christensen H."/>
        </authorList>
    </citation>
    <scope>NUCLEOTIDE SEQUENCE [LARGE SCALE GENOMIC DNA]</scope>
    <source>
        <strain evidence="3">Ppn152</strain>
    </source>
</reference>
<dbReference type="PANTHER" id="PTHR38446:SF1">
    <property type="entry name" value="BLL0914 PROTEIN"/>
    <property type="match status" value="1"/>
</dbReference>
<feature type="transmembrane region" description="Helical" evidence="1">
    <location>
        <begin position="77"/>
        <end position="94"/>
    </location>
</feature>
<feature type="transmembrane region" description="Helical" evidence="1">
    <location>
        <begin position="6"/>
        <end position="27"/>
    </location>
</feature>
<dbReference type="Proteomes" id="UP000189114">
    <property type="component" value="Unassembled WGS sequence"/>
</dbReference>
<keyword evidence="1" id="KW-0812">Transmembrane</keyword>
<proteinExistence type="predicted"/>
<dbReference type="AlphaFoldDB" id="A0A1V3KP72"/>
<evidence type="ECO:0000256" key="1">
    <source>
        <dbReference type="SAM" id="Phobius"/>
    </source>
</evidence>
<feature type="transmembrane region" description="Helical" evidence="1">
    <location>
        <begin position="48"/>
        <end position="71"/>
    </location>
</feature>
<keyword evidence="1" id="KW-1133">Transmembrane helix</keyword>
<dbReference type="InterPro" id="IPR009732">
    <property type="entry name" value="DUF1304"/>
</dbReference>
<dbReference type="Pfam" id="PF06993">
    <property type="entry name" value="DUF1304"/>
    <property type="match status" value="1"/>
</dbReference>
<accession>A0A1V3KP72</accession>
<evidence type="ECO:0000313" key="3">
    <source>
        <dbReference type="Proteomes" id="UP000189114"/>
    </source>
</evidence>
<evidence type="ECO:0000313" key="2">
    <source>
        <dbReference type="EMBL" id="OOF79395.1"/>
    </source>
</evidence>
<dbReference type="EMBL" id="MLAE01000012">
    <property type="protein sequence ID" value="OOF79395.1"/>
    <property type="molecule type" value="Genomic_DNA"/>
</dbReference>
<gene>
    <name evidence="2" type="ORF">BKG96_02575</name>
</gene>
<feature type="transmembrane region" description="Helical" evidence="1">
    <location>
        <begin position="101"/>
        <end position="119"/>
    </location>
</feature>
<dbReference type="RefSeq" id="WP_077586236.1">
    <property type="nucleotide sequence ID" value="NZ_MLAE01000012.1"/>
</dbReference>
<sequence length="121" mass="13387">MEIVAHILTALVALEHFYILYLEMFAVEGKIAKRIFGLTDEFIAQQKVKVMFANQGLYNGFLAAGIIFGYAIQQISVIYFFLTCVIIAAVFGAMTAKNKGILVKQGLPAVLAWIFLVSFTS</sequence>
<comment type="caution">
    <text evidence="2">The sequence shown here is derived from an EMBL/GenBank/DDBJ whole genome shotgun (WGS) entry which is preliminary data.</text>
</comment>
<dbReference type="PANTHER" id="PTHR38446">
    <property type="entry name" value="BLL0914 PROTEIN"/>
    <property type="match status" value="1"/>
</dbReference>
<keyword evidence="1" id="KW-0472">Membrane</keyword>
<protein>
    <recommendedName>
        <fullName evidence="4">DUF1304 domain-containing protein</fullName>
    </recommendedName>
</protein>
<organism evidence="2 3">
    <name type="scientific">Rodentibacter caecimuris</name>
    <dbReference type="NCBI Taxonomy" id="1796644"/>
    <lineage>
        <taxon>Bacteria</taxon>
        <taxon>Pseudomonadati</taxon>
        <taxon>Pseudomonadota</taxon>
        <taxon>Gammaproteobacteria</taxon>
        <taxon>Pasteurellales</taxon>
        <taxon>Pasteurellaceae</taxon>
        <taxon>Rodentibacter</taxon>
    </lineage>
</organism>
<evidence type="ECO:0008006" key="4">
    <source>
        <dbReference type="Google" id="ProtNLM"/>
    </source>
</evidence>
<name>A0A1V3KP72_9PAST</name>